<reference evidence="2 3" key="1">
    <citation type="journal article" date="2017" name="Genome Biol.">
        <title>New reference genome sequences of hot pepper reveal the massive evolution of plant disease-resistance genes by retroduplication.</title>
        <authorList>
            <person name="Kim S."/>
            <person name="Park J."/>
            <person name="Yeom S.I."/>
            <person name="Kim Y.M."/>
            <person name="Seo E."/>
            <person name="Kim K.T."/>
            <person name="Kim M.S."/>
            <person name="Lee J.M."/>
            <person name="Cheong K."/>
            <person name="Shin H.S."/>
            <person name="Kim S.B."/>
            <person name="Han K."/>
            <person name="Lee J."/>
            <person name="Park M."/>
            <person name="Lee H.A."/>
            <person name="Lee H.Y."/>
            <person name="Lee Y."/>
            <person name="Oh S."/>
            <person name="Lee J.H."/>
            <person name="Choi E."/>
            <person name="Choi E."/>
            <person name="Lee S.E."/>
            <person name="Jeon J."/>
            <person name="Kim H."/>
            <person name="Choi G."/>
            <person name="Song H."/>
            <person name="Lee J."/>
            <person name="Lee S.C."/>
            <person name="Kwon J.K."/>
            <person name="Lee H.Y."/>
            <person name="Koo N."/>
            <person name="Hong Y."/>
            <person name="Kim R.W."/>
            <person name="Kang W.H."/>
            <person name="Huh J.H."/>
            <person name="Kang B.C."/>
            <person name="Yang T.J."/>
            <person name="Lee Y.H."/>
            <person name="Bennetzen J.L."/>
            <person name="Choi D."/>
        </authorList>
    </citation>
    <scope>NUCLEOTIDE SEQUENCE [LARGE SCALE GENOMIC DNA]</scope>
    <source>
        <strain evidence="3">cv. PBC81</strain>
    </source>
</reference>
<evidence type="ECO:0000256" key="1">
    <source>
        <dbReference type="SAM" id="Phobius"/>
    </source>
</evidence>
<keyword evidence="1" id="KW-0472">Membrane</keyword>
<evidence type="ECO:0000313" key="2">
    <source>
        <dbReference type="EMBL" id="PHT57444.1"/>
    </source>
</evidence>
<feature type="transmembrane region" description="Helical" evidence="1">
    <location>
        <begin position="123"/>
        <end position="145"/>
    </location>
</feature>
<dbReference type="GO" id="GO:0006355">
    <property type="term" value="P:regulation of DNA-templated transcription"/>
    <property type="evidence" value="ECO:0007669"/>
    <property type="project" value="InterPro"/>
</dbReference>
<proteinExistence type="predicted"/>
<keyword evidence="1" id="KW-1133">Transmembrane helix</keyword>
<name>A0A2G2XIW8_CAPBA</name>
<gene>
    <name evidence="2" type="ORF">CQW23_05930</name>
</gene>
<dbReference type="InterPro" id="IPR044549">
    <property type="entry name" value="bHLH_AtIBH1-like"/>
</dbReference>
<evidence type="ECO:0008006" key="4">
    <source>
        <dbReference type="Google" id="ProtNLM"/>
    </source>
</evidence>
<dbReference type="STRING" id="33114.A0A2G2XIW8"/>
<keyword evidence="1" id="KW-0812">Transmembrane</keyword>
<dbReference type="OrthoDB" id="994442at2759"/>
<dbReference type="Proteomes" id="UP000224567">
    <property type="component" value="Unassembled WGS sequence"/>
</dbReference>
<dbReference type="EMBL" id="MLFT02000002">
    <property type="protein sequence ID" value="PHT57444.1"/>
    <property type="molecule type" value="Genomic_DNA"/>
</dbReference>
<comment type="caution">
    <text evidence="2">The sequence shown here is derived from an EMBL/GenBank/DDBJ whole genome shotgun (WGS) entry which is preliminary data.</text>
</comment>
<organism evidence="2 3">
    <name type="scientific">Capsicum baccatum</name>
    <name type="common">Peruvian pepper</name>
    <dbReference type="NCBI Taxonomy" id="33114"/>
    <lineage>
        <taxon>Eukaryota</taxon>
        <taxon>Viridiplantae</taxon>
        <taxon>Streptophyta</taxon>
        <taxon>Embryophyta</taxon>
        <taxon>Tracheophyta</taxon>
        <taxon>Spermatophyta</taxon>
        <taxon>Magnoliopsida</taxon>
        <taxon>eudicotyledons</taxon>
        <taxon>Gunneridae</taxon>
        <taxon>Pentapetalae</taxon>
        <taxon>asterids</taxon>
        <taxon>lamiids</taxon>
        <taxon>Solanales</taxon>
        <taxon>Solanaceae</taxon>
        <taxon>Solanoideae</taxon>
        <taxon>Capsiceae</taxon>
        <taxon>Capsicum</taxon>
    </lineage>
</organism>
<dbReference type="CDD" id="cd11444">
    <property type="entry name" value="bHLH_AtIBH1_like"/>
    <property type="match status" value="1"/>
</dbReference>
<reference evidence="3" key="2">
    <citation type="journal article" date="2017" name="J. Anim. Genet.">
        <title>Multiple reference genome sequences of hot pepper reveal the massive evolution of plant disease resistance genes by retroduplication.</title>
        <authorList>
            <person name="Kim S."/>
            <person name="Park J."/>
            <person name="Yeom S.-I."/>
            <person name="Kim Y.-M."/>
            <person name="Seo E."/>
            <person name="Kim K.-T."/>
            <person name="Kim M.-S."/>
            <person name="Lee J.M."/>
            <person name="Cheong K."/>
            <person name="Shin H.-S."/>
            <person name="Kim S.-B."/>
            <person name="Han K."/>
            <person name="Lee J."/>
            <person name="Park M."/>
            <person name="Lee H.-A."/>
            <person name="Lee H.-Y."/>
            <person name="Lee Y."/>
            <person name="Oh S."/>
            <person name="Lee J.H."/>
            <person name="Choi E."/>
            <person name="Choi E."/>
            <person name="Lee S.E."/>
            <person name="Jeon J."/>
            <person name="Kim H."/>
            <person name="Choi G."/>
            <person name="Song H."/>
            <person name="Lee J."/>
            <person name="Lee S.-C."/>
            <person name="Kwon J.-K."/>
            <person name="Lee H.-Y."/>
            <person name="Koo N."/>
            <person name="Hong Y."/>
            <person name="Kim R.W."/>
            <person name="Kang W.-H."/>
            <person name="Huh J.H."/>
            <person name="Kang B.-C."/>
            <person name="Yang T.-J."/>
            <person name="Lee Y.-H."/>
            <person name="Bennetzen J.L."/>
            <person name="Choi D."/>
        </authorList>
    </citation>
    <scope>NUCLEOTIDE SEQUENCE [LARGE SCALE GENOMIC DNA]</scope>
    <source>
        <strain evidence="3">cv. PBC81</strain>
    </source>
</reference>
<protein>
    <recommendedName>
        <fullName evidence="4">BHLH domain-containing protein</fullName>
    </recommendedName>
</protein>
<evidence type="ECO:0000313" key="3">
    <source>
        <dbReference type="Proteomes" id="UP000224567"/>
    </source>
</evidence>
<sequence>MGSPSTNLSMRRTRRCTTHKKTCKSQNTSRFVNVNLDGDDGRIGQCTSVSEKLEALKQLIPANHGEIKPDQLFEETADYIVLLRTQIPSKLCKGRCVTGTEFQDQIVITSTALSQWAMNSQRFALLIVITNSSSLCLIKAVQLFYF</sequence>
<accession>A0A2G2XIW8</accession>
<dbReference type="AlphaFoldDB" id="A0A2G2XIW8"/>
<keyword evidence="3" id="KW-1185">Reference proteome</keyword>